<dbReference type="InterPro" id="IPR025323">
    <property type="entry name" value="DUF4229"/>
</dbReference>
<keyword evidence="2" id="KW-0812">Transmembrane</keyword>
<dbReference type="AlphaFoldDB" id="A0A6J6HNJ2"/>
<gene>
    <name evidence="3" type="ORF">UFOPK1908_00153</name>
    <name evidence="4" type="ORF">UFOPK2282_00427</name>
    <name evidence="5" type="ORF">UFOPK3576_00555</name>
</gene>
<feature type="compositionally biased region" description="Polar residues" evidence="1">
    <location>
        <begin position="97"/>
        <end position="113"/>
    </location>
</feature>
<evidence type="ECO:0000313" key="5">
    <source>
        <dbReference type="EMBL" id="CAB4902622.1"/>
    </source>
</evidence>
<sequence>MAQSPSRWLTTVRYTAARLLLWLAVWALLQFLTPVKGLLAVIIGLLISSAISIIVLDRQRDVMSEGIGSFFGNINQKIANSAAAEDAWQEQIRESRSAPSQDGSASQAVNQDENAALLEWNDQHGAGSAADDNPHGLDSENKAE</sequence>
<evidence type="ECO:0000256" key="2">
    <source>
        <dbReference type="SAM" id="Phobius"/>
    </source>
</evidence>
<feature type="compositionally biased region" description="Basic and acidic residues" evidence="1">
    <location>
        <begin position="132"/>
        <end position="144"/>
    </location>
</feature>
<feature type="region of interest" description="Disordered" evidence="1">
    <location>
        <begin position="89"/>
        <end position="144"/>
    </location>
</feature>
<keyword evidence="2" id="KW-1133">Transmembrane helix</keyword>
<dbReference type="Pfam" id="PF14012">
    <property type="entry name" value="DUF4229"/>
    <property type="match status" value="1"/>
</dbReference>
<name>A0A6J6HNJ2_9ZZZZ</name>
<accession>A0A6J6HNJ2</accession>
<evidence type="ECO:0000313" key="3">
    <source>
        <dbReference type="EMBL" id="CAB4612574.1"/>
    </source>
</evidence>
<proteinExistence type="predicted"/>
<evidence type="ECO:0000313" key="4">
    <source>
        <dbReference type="EMBL" id="CAB4659210.1"/>
    </source>
</evidence>
<dbReference type="EMBL" id="CAEZVB010000002">
    <property type="protein sequence ID" value="CAB4612574.1"/>
    <property type="molecule type" value="Genomic_DNA"/>
</dbReference>
<keyword evidence="2" id="KW-0472">Membrane</keyword>
<feature type="transmembrane region" description="Helical" evidence="2">
    <location>
        <begin position="38"/>
        <end position="56"/>
    </location>
</feature>
<dbReference type="EMBL" id="CAEZWR010000034">
    <property type="protein sequence ID" value="CAB4659210.1"/>
    <property type="molecule type" value="Genomic_DNA"/>
</dbReference>
<evidence type="ECO:0000256" key="1">
    <source>
        <dbReference type="SAM" id="MobiDB-lite"/>
    </source>
</evidence>
<feature type="transmembrane region" description="Helical" evidence="2">
    <location>
        <begin position="12"/>
        <end position="32"/>
    </location>
</feature>
<protein>
    <submittedName>
        <fullName evidence="3">Unannotated protein</fullName>
    </submittedName>
</protein>
<reference evidence="3" key="1">
    <citation type="submission" date="2020-05" db="EMBL/GenBank/DDBJ databases">
        <authorList>
            <person name="Chiriac C."/>
            <person name="Salcher M."/>
            <person name="Ghai R."/>
            <person name="Kavagutti S V."/>
        </authorList>
    </citation>
    <scope>NUCLEOTIDE SEQUENCE</scope>
</reference>
<dbReference type="EMBL" id="CAFBMO010000015">
    <property type="protein sequence ID" value="CAB4902622.1"/>
    <property type="molecule type" value="Genomic_DNA"/>
</dbReference>
<organism evidence="3">
    <name type="scientific">freshwater metagenome</name>
    <dbReference type="NCBI Taxonomy" id="449393"/>
    <lineage>
        <taxon>unclassified sequences</taxon>
        <taxon>metagenomes</taxon>
        <taxon>ecological metagenomes</taxon>
    </lineage>
</organism>